<dbReference type="KEGG" id="ccb:Clocel_0208"/>
<dbReference type="InterPro" id="IPR000073">
    <property type="entry name" value="AB_hydrolase_1"/>
</dbReference>
<dbReference type="AlphaFoldDB" id="D9SNX1"/>
<evidence type="ECO:0000259" key="1">
    <source>
        <dbReference type="Pfam" id="PF00561"/>
    </source>
</evidence>
<evidence type="ECO:0000313" key="2">
    <source>
        <dbReference type="EMBL" id="ADL49992.1"/>
    </source>
</evidence>
<keyword evidence="2" id="KW-0378">Hydrolase</keyword>
<dbReference type="STRING" id="573061.Clocel_0208"/>
<protein>
    <submittedName>
        <fullName evidence="2">Alpha/beta hydrolase fold</fullName>
    </submittedName>
</protein>
<dbReference type="HOGENOM" id="CLU_020336_27_0_9"/>
<organism evidence="2 3">
    <name type="scientific">Clostridium cellulovorans (strain ATCC 35296 / DSM 3052 / OCM 3 / 743B)</name>
    <dbReference type="NCBI Taxonomy" id="573061"/>
    <lineage>
        <taxon>Bacteria</taxon>
        <taxon>Bacillati</taxon>
        <taxon>Bacillota</taxon>
        <taxon>Clostridia</taxon>
        <taxon>Eubacteriales</taxon>
        <taxon>Clostridiaceae</taxon>
        <taxon>Clostridium</taxon>
    </lineage>
</organism>
<proteinExistence type="predicted"/>
<feature type="domain" description="AB hydrolase-1" evidence="1">
    <location>
        <begin position="51"/>
        <end position="159"/>
    </location>
</feature>
<dbReference type="PRINTS" id="PR00111">
    <property type="entry name" value="ABHYDROLASE"/>
</dbReference>
<dbReference type="SUPFAM" id="SSF53474">
    <property type="entry name" value="alpha/beta-Hydrolases"/>
    <property type="match status" value="1"/>
</dbReference>
<reference evidence="2 3" key="1">
    <citation type="submission" date="2010-08" db="EMBL/GenBank/DDBJ databases">
        <title>Complete sequence of Clostridium cellulovorans 743B.</title>
        <authorList>
            <consortium name="US DOE Joint Genome Institute"/>
            <person name="Lucas S."/>
            <person name="Copeland A."/>
            <person name="Lapidus A."/>
            <person name="Cheng J.-F."/>
            <person name="Bruce D."/>
            <person name="Goodwin L."/>
            <person name="Pitluck S."/>
            <person name="Chertkov O."/>
            <person name="Detter J.C."/>
            <person name="Han C."/>
            <person name="Tapia R."/>
            <person name="Land M."/>
            <person name="Hauser L."/>
            <person name="Chang Y.-J."/>
            <person name="Jeffries C."/>
            <person name="Kyrpides N."/>
            <person name="Ivanova N."/>
            <person name="Mikhailova N."/>
            <person name="Hemme C.L."/>
            <person name="Woyke T."/>
        </authorList>
    </citation>
    <scope>NUCLEOTIDE SEQUENCE [LARGE SCALE GENOMIC DNA]</scope>
    <source>
        <strain evidence="3">ATCC 35296 / DSM 3052 / OCM 3 / 743B</strain>
    </source>
</reference>
<dbReference type="PANTHER" id="PTHR43798">
    <property type="entry name" value="MONOACYLGLYCEROL LIPASE"/>
    <property type="match status" value="1"/>
</dbReference>
<dbReference type="EMBL" id="CP002160">
    <property type="protein sequence ID" value="ADL49992.1"/>
    <property type="molecule type" value="Genomic_DNA"/>
</dbReference>
<dbReference type="InterPro" id="IPR050266">
    <property type="entry name" value="AB_hydrolase_sf"/>
</dbReference>
<dbReference type="PANTHER" id="PTHR43798:SF33">
    <property type="entry name" value="HYDROLASE, PUTATIVE (AFU_ORTHOLOGUE AFUA_2G14860)-RELATED"/>
    <property type="match status" value="1"/>
</dbReference>
<dbReference type="Proteomes" id="UP000002730">
    <property type="component" value="Chromosome"/>
</dbReference>
<dbReference type="Pfam" id="PF00561">
    <property type="entry name" value="Abhydrolase_1"/>
    <property type="match status" value="1"/>
</dbReference>
<sequence length="287" mass="32059">MSIYKSQDGKIASIKLYDAQLQKLGYLFSDKYVTTSFGKIHLIETGNMKGKPLLVFHGGNSTTAYNLLMYKFLLKDFHVYAIDTIGHPGKSDEVCLSSNNYDYGKWASEVITAIGYDKISCFGVSFGGGILAKLMCIAPEKIEKAVLVVPAGINNALPISSVKMLIPLIKYVVTKKEKYLKETALYMALSEIVLDEDTLDTIKDSFDNVKTKVGMPSNIMRKLLRNYKTPTLVMAAEKDCLFPAKRVLSRAKTIIPNCKVHMLKGCGHMHIMPQYEKKMIVDFLIDS</sequence>
<keyword evidence="3" id="KW-1185">Reference proteome</keyword>
<accession>D9SNX1</accession>
<dbReference type="GO" id="GO:0016787">
    <property type="term" value="F:hydrolase activity"/>
    <property type="evidence" value="ECO:0007669"/>
    <property type="project" value="UniProtKB-KW"/>
</dbReference>
<dbReference type="eggNOG" id="COG0596">
    <property type="taxonomic scope" value="Bacteria"/>
</dbReference>
<gene>
    <name evidence="2" type="ordered locus">Clocel_0208</name>
</gene>
<dbReference type="GO" id="GO:0016020">
    <property type="term" value="C:membrane"/>
    <property type="evidence" value="ECO:0007669"/>
    <property type="project" value="TreeGrafter"/>
</dbReference>
<dbReference type="OrthoDB" id="5513277at2"/>
<name>D9SNX1_CLOC7</name>
<evidence type="ECO:0000313" key="3">
    <source>
        <dbReference type="Proteomes" id="UP000002730"/>
    </source>
</evidence>
<dbReference type="InterPro" id="IPR029058">
    <property type="entry name" value="AB_hydrolase_fold"/>
</dbReference>
<dbReference type="Gene3D" id="3.40.50.1820">
    <property type="entry name" value="alpha/beta hydrolase"/>
    <property type="match status" value="1"/>
</dbReference>
<dbReference type="RefSeq" id="WP_010075247.1">
    <property type="nucleotide sequence ID" value="NC_014393.1"/>
</dbReference>